<protein>
    <recommendedName>
        <fullName evidence="4">DUF304 domain-containing protein</fullName>
    </recommendedName>
</protein>
<sequence>MARIEPDPILGTVTPLQEGETVLAEFRADRLAYWRGHLIMAVVLGTAAGLFLIWQGNPYPVAGPLGAVLAIGVRAAYLASEALAEVWRLTDRRLLGPGGRAIPQGQIVSARAFLGAVQVTTASGDRHLIKYQADPAATAARIMGGRA</sequence>
<gene>
    <name evidence="2" type="ORF">G8O29_00975</name>
</gene>
<feature type="transmembrane region" description="Helical" evidence="1">
    <location>
        <begin position="37"/>
        <end position="55"/>
    </location>
</feature>
<feature type="transmembrane region" description="Helical" evidence="1">
    <location>
        <begin position="61"/>
        <end position="84"/>
    </location>
</feature>
<accession>A0ABX0G2T7</accession>
<proteinExistence type="predicted"/>
<evidence type="ECO:0008006" key="4">
    <source>
        <dbReference type="Google" id="ProtNLM"/>
    </source>
</evidence>
<comment type="caution">
    <text evidence="2">The sequence shown here is derived from an EMBL/GenBank/DDBJ whole genome shotgun (WGS) entry which is preliminary data.</text>
</comment>
<keyword evidence="3" id="KW-1185">Reference proteome</keyword>
<dbReference type="Proteomes" id="UP001515660">
    <property type="component" value="Unassembled WGS sequence"/>
</dbReference>
<dbReference type="EMBL" id="JAANHS010000001">
    <property type="protein sequence ID" value="NHB75312.1"/>
    <property type="molecule type" value="Genomic_DNA"/>
</dbReference>
<evidence type="ECO:0000313" key="3">
    <source>
        <dbReference type="Proteomes" id="UP001515660"/>
    </source>
</evidence>
<keyword evidence="1" id="KW-1133">Transmembrane helix</keyword>
<evidence type="ECO:0000256" key="1">
    <source>
        <dbReference type="SAM" id="Phobius"/>
    </source>
</evidence>
<keyword evidence="1" id="KW-0812">Transmembrane</keyword>
<dbReference type="RefSeq" id="WP_166401362.1">
    <property type="nucleotide sequence ID" value="NZ_JAANHS010000001.1"/>
</dbReference>
<keyword evidence="1" id="KW-0472">Membrane</keyword>
<name>A0ABX0G2T7_9RHOB</name>
<reference evidence="2 3" key="1">
    <citation type="journal article" date="2022" name="Microorganisms">
        <title>Genome Sequence and Characterization of a Xanthorhodopsin-Containing, Aerobic Anoxygenic Phototrophic Rhodobacter Species, Isolated from Mesophilic Conditions at Yellowstone National Park.</title>
        <authorList>
            <person name="Kyndt J.A."/>
            <person name="Robertson S."/>
            <person name="Shoffstall I.B."/>
            <person name="Ramaley R.F."/>
            <person name="Meyer T.E."/>
        </authorList>
    </citation>
    <scope>NUCLEOTIDE SEQUENCE [LARGE SCALE GENOMIC DNA]</scope>
    <source>
        <strain evidence="2 3">M37P</strain>
    </source>
</reference>
<evidence type="ECO:0000313" key="2">
    <source>
        <dbReference type="EMBL" id="NHB75312.1"/>
    </source>
</evidence>
<organism evidence="2 3">
    <name type="scientific">Rhodobacter calidifons</name>
    <dbReference type="NCBI Taxonomy" id="2715277"/>
    <lineage>
        <taxon>Bacteria</taxon>
        <taxon>Pseudomonadati</taxon>
        <taxon>Pseudomonadota</taxon>
        <taxon>Alphaproteobacteria</taxon>
        <taxon>Rhodobacterales</taxon>
        <taxon>Rhodobacter group</taxon>
        <taxon>Rhodobacter</taxon>
    </lineage>
</organism>